<keyword evidence="1" id="KW-0812">Transmembrane</keyword>
<proteinExistence type="predicted"/>
<reference evidence="2" key="1">
    <citation type="submission" date="2014-09" db="EMBL/GenBank/DDBJ databases">
        <authorList>
            <person name="Magalhaes I.L.F."/>
            <person name="Oliveira U."/>
            <person name="Santos F.R."/>
            <person name="Vidigal T.H.D.A."/>
            <person name="Brescovit A.D."/>
            <person name="Santos A.J."/>
        </authorList>
    </citation>
    <scope>NUCLEOTIDE SEQUENCE</scope>
    <source>
        <tissue evidence="2">Shoot tissue taken approximately 20 cm above the soil surface</tissue>
    </source>
</reference>
<dbReference type="EMBL" id="GBRH01232055">
    <property type="protein sequence ID" value="JAD65840.1"/>
    <property type="molecule type" value="Transcribed_RNA"/>
</dbReference>
<keyword evidence="1" id="KW-0472">Membrane</keyword>
<organism evidence="2">
    <name type="scientific">Arundo donax</name>
    <name type="common">Giant reed</name>
    <name type="synonym">Donax arundinaceus</name>
    <dbReference type="NCBI Taxonomy" id="35708"/>
    <lineage>
        <taxon>Eukaryota</taxon>
        <taxon>Viridiplantae</taxon>
        <taxon>Streptophyta</taxon>
        <taxon>Embryophyta</taxon>
        <taxon>Tracheophyta</taxon>
        <taxon>Spermatophyta</taxon>
        <taxon>Magnoliopsida</taxon>
        <taxon>Liliopsida</taxon>
        <taxon>Poales</taxon>
        <taxon>Poaceae</taxon>
        <taxon>PACMAD clade</taxon>
        <taxon>Arundinoideae</taxon>
        <taxon>Arundineae</taxon>
        <taxon>Arundo</taxon>
    </lineage>
</organism>
<feature type="transmembrane region" description="Helical" evidence="1">
    <location>
        <begin position="12"/>
        <end position="34"/>
    </location>
</feature>
<dbReference type="AlphaFoldDB" id="A0A0A9BXE4"/>
<reference evidence="2" key="2">
    <citation type="journal article" date="2015" name="Data Brief">
        <title>Shoot transcriptome of the giant reed, Arundo donax.</title>
        <authorList>
            <person name="Barrero R.A."/>
            <person name="Guerrero F.D."/>
            <person name="Moolhuijzen P."/>
            <person name="Goolsby J.A."/>
            <person name="Tidwell J."/>
            <person name="Bellgard S.E."/>
            <person name="Bellgard M.I."/>
        </authorList>
    </citation>
    <scope>NUCLEOTIDE SEQUENCE</scope>
    <source>
        <tissue evidence="2">Shoot tissue taken approximately 20 cm above the soil surface</tissue>
    </source>
</reference>
<protein>
    <submittedName>
        <fullName evidence="2">Uncharacterized protein</fullName>
    </submittedName>
</protein>
<accession>A0A0A9BXE4</accession>
<evidence type="ECO:0000256" key="1">
    <source>
        <dbReference type="SAM" id="Phobius"/>
    </source>
</evidence>
<evidence type="ECO:0000313" key="2">
    <source>
        <dbReference type="EMBL" id="JAD65840.1"/>
    </source>
</evidence>
<name>A0A0A9BXE4_ARUDO</name>
<keyword evidence="1" id="KW-1133">Transmembrane helix</keyword>
<sequence>MLYFIFIRVVKIVIFPIVIFQEPTITLVTILCYFQVMQFKLFSYPGRVVWLKPYCFTGVLELEIRVIEVRFGLSVVPPFVRVRKEDLPQAKPVYVLVLF</sequence>